<sequence length="252" mass="26903">MKLKLDDQGHVVLQDGKPVYVHDDGKEVAFDAPGTVNTIARLNAEAKTHREGKEAAETALKAFEGIADGAAAKKALDIVSKLDQKKLVDAGEIDVVRNEISKAYQGQVDELSAKAQAFEKQLYEEKIGGAFSRSKYIGEKLAIPADLVQSKFGAAFKVEDGKTVAYDQHGQKIYSRARPGEVADFDEAIETLVEQYPHRDHILKGSGASGSGAQNNGGNGGNGKKSISRSQFDALDPQGKHAHVSAGGEVTD</sequence>
<evidence type="ECO:0000259" key="2">
    <source>
        <dbReference type="Pfam" id="PF20356"/>
    </source>
</evidence>
<keyword evidence="4" id="KW-1185">Reference proteome</keyword>
<dbReference type="EMBL" id="FNTJ01000001">
    <property type="protein sequence ID" value="SEC25185.1"/>
    <property type="molecule type" value="Genomic_DNA"/>
</dbReference>
<protein>
    <recommendedName>
        <fullName evidence="2">DUF6651 domain-containing protein</fullName>
    </recommendedName>
</protein>
<dbReference type="Pfam" id="PF20356">
    <property type="entry name" value="DUF6651"/>
    <property type="match status" value="1"/>
</dbReference>
<dbReference type="AlphaFoldDB" id="A0A1H4R014"/>
<feature type="domain" description="DUF6651" evidence="2">
    <location>
        <begin position="113"/>
        <end position="217"/>
    </location>
</feature>
<dbReference type="Proteomes" id="UP000198982">
    <property type="component" value="Unassembled WGS sequence"/>
</dbReference>
<feature type="compositionally biased region" description="Gly residues" evidence="1">
    <location>
        <begin position="207"/>
        <end position="223"/>
    </location>
</feature>
<evidence type="ECO:0000256" key="1">
    <source>
        <dbReference type="SAM" id="MobiDB-lite"/>
    </source>
</evidence>
<feature type="region of interest" description="Disordered" evidence="1">
    <location>
        <begin position="202"/>
        <end position="252"/>
    </location>
</feature>
<name>A0A1H4R014_9PSED</name>
<dbReference type="RefSeq" id="WP_092316340.1">
    <property type="nucleotide sequence ID" value="NZ_FNTJ01000001.1"/>
</dbReference>
<reference evidence="4" key="1">
    <citation type="submission" date="2016-10" db="EMBL/GenBank/DDBJ databases">
        <authorList>
            <person name="Varghese N."/>
            <person name="Submissions S."/>
        </authorList>
    </citation>
    <scope>NUCLEOTIDE SEQUENCE [LARGE SCALE GENOMIC DNA]</scope>
    <source>
        <strain evidence="4">DSM 9751</strain>
    </source>
</reference>
<organism evidence="3 4">
    <name type="scientific">Pseudomonas saponiphila</name>
    <dbReference type="NCBI Taxonomy" id="556534"/>
    <lineage>
        <taxon>Bacteria</taxon>
        <taxon>Pseudomonadati</taxon>
        <taxon>Pseudomonadota</taxon>
        <taxon>Gammaproteobacteria</taxon>
        <taxon>Pseudomonadales</taxon>
        <taxon>Pseudomonadaceae</taxon>
        <taxon>Pseudomonas</taxon>
    </lineage>
</organism>
<evidence type="ECO:0000313" key="4">
    <source>
        <dbReference type="Proteomes" id="UP000198982"/>
    </source>
</evidence>
<evidence type="ECO:0000313" key="3">
    <source>
        <dbReference type="EMBL" id="SEC25185.1"/>
    </source>
</evidence>
<dbReference type="InterPro" id="IPR046593">
    <property type="entry name" value="DUF6651"/>
</dbReference>
<gene>
    <name evidence="3" type="ORF">SAMN05216178_3983</name>
</gene>
<accession>A0A1H4R014</accession>
<proteinExistence type="predicted"/>